<proteinExistence type="predicted"/>
<comment type="caution">
    <text evidence="1">The sequence shown here is derived from an EMBL/GenBank/DDBJ whole genome shotgun (WGS) entry which is preliminary data.</text>
</comment>
<dbReference type="EMBL" id="BAABUJ010000044">
    <property type="protein sequence ID" value="GAA5805339.1"/>
    <property type="molecule type" value="Genomic_DNA"/>
</dbReference>
<accession>A0ABP9YEF6</accession>
<organism evidence="1 2">
    <name type="scientific">Helicostylum pulchrum</name>
    <dbReference type="NCBI Taxonomy" id="562976"/>
    <lineage>
        <taxon>Eukaryota</taxon>
        <taxon>Fungi</taxon>
        <taxon>Fungi incertae sedis</taxon>
        <taxon>Mucoromycota</taxon>
        <taxon>Mucoromycotina</taxon>
        <taxon>Mucoromycetes</taxon>
        <taxon>Mucorales</taxon>
        <taxon>Mucorineae</taxon>
        <taxon>Mucoraceae</taxon>
        <taxon>Helicostylum</taxon>
    </lineage>
</organism>
<reference evidence="1 2" key="1">
    <citation type="submission" date="2024-04" db="EMBL/GenBank/DDBJ databases">
        <title>genome sequences of Mucor flavus KT1a and Helicostylum pulchrum KT1b strains isolation_sourced from the surface of a dry-aged beef.</title>
        <authorList>
            <person name="Toyotome T."/>
            <person name="Hosono M."/>
            <person name="Torimaru M."/>
            <person name="Fukuda K."/>
            <person name="Mikami N."/>
        </authorList>
    </citation>
    <scope>NUCLEOTIDE SEQUENCE [LARGE SCALE GENOMIC DNA]</scope>
    <source>
        <strain evidence="1 2">KT1b</strain>
    </source>
</reference>
<dbReference type="Proteomes" id="UP001476247">
    <property type="component" value="Unassembled WGS sequence"/>
</dbReference>
<gene>
    <name evidence="1" type="ORF">HPULCUR_010855</name>
</gene>
<sequence length="442" mass="50109">MPSIIAKEYITTHCSGTRFDLIELLKDLQPNPNDRDLVEQEIKDAVKEILDENPASSLKNLASAIAISQFRIFRSIPVNNYWNALKLRYQFDQTRSTAREKQPVATKDEDAFEIDGVMLDGMKKSVGSTLKSEAVKLTKAARTFSNLSGDAKDTVYLGLNSIIDLSNNHNAPDSQRSLFPGSSWQQLKNLVYEPREMSSLPDDAEEDLKDIENIAKSDLKRAYQLCLEVQAKHAFTPKESFFEIYAHIIRLLHRNNSILKNERSKNATEQDFVNEAWTPIMAAIFNDDDLILKWGDSISQMSATAKKRSLPEEDVLGDRVDLRVITKANDSMNDVLAAEFANNKLGPPKFTSDHLKVLRESKVILDHIANQKYVDCREIRRLIVPSFQFNGLDGEVKIMKLFAPGLYTVQHIGSVDIPTHVNCLSDLRKKMIPRLKYIKVNL</sequence>
<keyword evidence="2" id="KW-1185">Reference proteome</keyword>
<name>A0ABP9YEF6_9FUNG</name>
<evidence type="ECO:0000313" key="2">
    <source>
        <dbReference type="Proteomes" id="UP001476247"/>
    </source>
</evidence>
<protein>
    <submittedName>
        <fullName evidence="1">Uncharacterized protein</fullName>
    </submittedName>
</protein>
<evidence type="ECO:0000313" key="1">
    <source>
        <dbReference type="EMBL" id="GAA5805339.1"/>
    </source>
</evidence>